<evidence type="ECO:0000256" key="1">
    <source>
        <dbReference type="PROSITE-ProRule" id="PRU00371"/>
    </source>
</evidence>
<dbReference type="InterPro" id="IPR004210">
    <property type="entry name" value="BESS_motif"/>
</dbReference>
<evidence type="ECO:0000313" key="4">
    <source>
        <dbReference type="Proteomes" id="UP001160148"/>
    </source>
</evidence>
<dbReference type="GO" id="GO:0003677">
    <property type="term" value="F:DNA binding"/>
    <property type="evidence" value="ECO:0007669"/>
    <property type="project" value="InterPro"/>
</dbReference>
<dbReference type="EMBL" id="CARXXK010001650">
    <property type="protein sequence ID" value="CAI6377109.1"/>
    <property type="molecule type" value="Genomic_DNA"/>
</dbReference>
<comment type="subcellular location">
    <subcellularLocation>
        <location evidence="1">Nucleus</location>
    </subcellularLocation>
</comment>
<sequence length="160" mass="18593">MTLKNPYTMFRLVVLVQILPKLPANMQWGLQRKRKKTQVDTADDCIINYIQSKSNKPPNEDNAKKLFLLSLLPDLEEISTVQFRAFRRDVGNLIDRTLGQPPIPYLTSNNYQTTFQNIIPIPHHTMVTLTHQNRILLRLTTLTCCTKNFNHICSEDQKIE</sequence>
<dbReference type="Proteomes" id="UP001160148">
    <property type="component" value="Unassembled WGS sequence"/>
</dbReference>
<reference evidence="3 4" key="1">
    <citation type="submission" date="2023-01" db="EMBL/GenBank/DDBJ databases">
        <authorList>
            <person name="Whitehead M."/>
        </authorList>
    </citation>
    <scope>NUCLEOTIDE SEQUENCE [LARGE SCALE GENOMIC DNA]</scope>
</reference>
<feature type="domain" description="BESS" evidence="2">
    <location>
        <begin position="61"/>
        <end position="100"/>
    </location>
</feature>
<dbReference type="GO" id="GO:0005634">
    <property type="term" value="C:nucleus"/>
    <property type="evidence" value="ECO:0007669"/>
    <property type="project" value="UniProtKB-SubCell"/>
</dbReference>
<dbReference type="AlphaFoldDB" id="A0AAV0YBQ3"/>
<keyword evidence="1" id="KW-0539">Nucleus</keyword>
<evidence type="ECO:0000313" key="3">
    <source>
        <dbReference type="EMBL" id="CAI6377109.1"/>
    </source>
</evidence>
<proteinExistence type="predicted"/>
<organism evidence="3 4">
    <name type="scientific">Macrosiphum euphorbiae</name>
    <name type="common">potato aphid</name>
    <dbReference type="NCBI Taxonomy" id="13131"/>
    <lineage>
        <taxon>Eukaryota</taxon>
        <taxon>Metazoa</taxon>
        <taxon>Ecdysozoa</taxon>
        <taxon>Arthropoda</taxon>
        <taxon>Hexapoda</taxon>
        <taxon>Insecta</taxon>
        <taxon>Pterygota</taxon>
        <taxon>Neoptera</taxon>
        <taxon>Paraneoptera</taxon>
        <taxon>Hemiptera</taxon>
        <taxon>Sternorrhyncha</taxon>
        <taxon>Aphidomorpha</taxon>
        <taxon>Aphidoidea</taxon>
        <taxon>Aphididae</taxon>
        <taxon>Macrosiphini</taxon>
        <taxon>Macrosiphum</taxon>
    </lineage>
</organism>
<evidence type="ECO:0000259" key="2">
    <source>
        <dbReference type="PROSITE" id="PS51031"/>
    </source>
</evidence>
<name>A0AAV0YBQ3_9HEMI</name>
<comment type="caution">
    <text evidence="3">The sequence shown here is derived from an EMBL/GenBank/DDBJ whole genome shotgun (WGS) entry which is preliminary data.</text>
</comment>
<accession>A0AAV0YBQ3</accession>
<dbReference type="PROSITE" id="PS51031">
    <property type="entry name" value="BESS"/>
    <property type="match status" value="1"/>
</dbReference>
<gene>
    <name evidence="3" type="ORF">MEUPH1_LOCUS30414</name>
</gene>
<protein>
    <recommendedName>
        <fullName evidence="2">BESS domain-containing protein</fullName>
    </recommendedName>
</protein>
<keyword evidence="4" id="KW-1185">Reference proteome</keyword>